<comment type="caution">
    <text evidence="2">The sequence shown here is derived from an EMBL/GenBank/DDBJ whole genome shotgun (WGS) entry which is preliminary data.</text>
</comment>
<dbReference type="RefSeq" id="WP_238239589.1">
    <property type="nucleotide sequence ID" value="NZ_BPQQ01000058.1"/>
</dbReference>
<feature type="coiled-coil region" evidence="1">
    <location>
        <begin position="48"/>
        <end position="75"/>
    </location>
</feature>
<evidence type="ECO:0000313" key="3">
    <source>
        <dbReference type="Proteomes" id="UP001055153"/>
    </source>
</evidence>
<sequence>MVVRRRTRAILLPLGLYAASVLAVGYFLNEAENGNRGLEAKRALKIQAYGLQQELDAARADRAEWERRVALLRSDQIDRDLLEERARIVLGRVHPNDVVIITP</sequence>
<organism evidence="2 3">
    <name type="scientific">Methylobacterium isbiliense</name>
    <dbReference type="NCBI Taxonomy" id="315478"/>
    <lineage>
        <taxon>Bacteria</taxon>
        <taxon>Pseudomonadati</taxon>
        <taxon>Pseudomonadota</taxon>
        <taxon>Alphaproteobacteria</taxon>
        <taxon>Hyphomicrobiales</taxon>
        <taxon>Methylobacteriaceae</taxon>
        <taxon>Methylobacterium</taxon>
    </lineage>
</organism>
<accession>A0ABQ4SHV3</accession>
<keyword evidence="3" id="KW-1185">Reference proteome</keyword>
<dbReference type="Pfam" id="PF04977">
    <property type="entry name" value="DivIC"/>
    <property type="match status" value="1"/>
</dbReference>
<evidence type="ECO:0008006" key="4">
    <source>
        <dbReference type="Google" id="ProtNLM"/>
    </source>
</evidence>
<proteinExistence type="predicted"/>
<dbReference type="EMBL" id="BPQQ01000058">
    <property type="protein sequence ID" value="GJE02692.1"/>
    <property type="molecule type" value="Genomic_DNA"/>
</dbReference>
<gene>
    <name evidence="2" type="ORF">GMJLKIPL_4641</name>
</gene>
<reference evidence="2" key="2">
    <citation type="submission" date="2021-08" db="EMBL/GenBank/DDBJ databases">
        <authorList>
            <person name="Tani A."/>
            <person name="Ola A."/>
            <person name="Ogura Y."/>
            <person name="Katsura K."/>
            <person name="Hayashi T."/>
        </authorList>
    </citation>
    <scope>NUCLEOTIDE SEQUENCE</scope>
    <source>
        <strain evidence="2">DSM 17168</strain>
    </source>
</reference>
<dbReference type="InterPro" id="IPR007060">
    <property type="entry name" value="FtsL/DivIC"/>
</dbReference>
<dbReference type="Proteomes" id="UP001055153">
    <property type="component" value="Unassembled WGS sequence"/>
</dbReference>
<reference evidence="2" key="1">
    <citation type="journal article" date="2021" name="Front. Microbiol.">
        <title>Comprehensive Comparative Genomics and Phenotyping of Methylobacterium Species.</title>
        <authorList>
            <person name="Alessa O."/>
            <person name="Ogura Y."/>
            <person name="Fujitani Y."/>
            <person name="Takami H."/>
            <person name="Hayashi T."/>
            <person name="Sahin N."/>
            <person name="Tani A."/>
        </authorList>
    </citation>
    <scope>NUCLEOTIDE SEQUENCE</scope>
    <source>
        <strain evidence="2">DSM 17168</strain>
    </source>
</reference>
<protein>
    <recommendedName>
        <fullName evidence="4">Septation inhibitor protein</fullName>
    </recommendedName>
</protein>
<evidence type="ECO:0000256" key="1">
    <source>
        <dbReference type="SAM" id="Coils"/>
    </source>
</evidence>
<evidence type="ECO:0000313" key="2">
    <source>
        <dbReference type="EMBL" id="GJE02692.1"/>
    </source>
</evidence>
<keyword evidence="1" id="KW-0175">Coiled coil</keyword>
<name>A0ABQ4SHV3_9HYPH</name>